<reference evidence="3 4" key="1">
    <citation type="journal article" date="2017" name="ISME J.">
        <title>Unveiling bifidobacterial biogeography across the mammalian branch of the tree of life.</title>
        <authorList>
            <person name="Milani C."/>
            <person name="Mangifesta M."/>
            <person name="Mancabelli L."/>
            <person name="Lugli G.A."/>
            <person name="James K."/>
            <person name="Duranti S."/>
            <person name="Turroni F."/>
            <person name="Ferrario C."/>
            <person name="Ossiprandi M.C."/>
            <person name="van Sinderen D."/>
            <person name="Ventura M."/>
        </authorList>
    </citation>
    <scope>NUCLEOTIDE SEQUENCE [LARGE SCALE GENOMIC DNA]</scope>
    <source>
        <strain evidence="3 4">1E</strain>
    </source>
</reference>
<name>A0A267WJ67_BIFPS</name>
<feature type="compositionally biased region" description="Basic and acidic residues" evidence="1">
    <location>
        <begin position="1"/>
        <end position="11"/>
    </location>
</feature>
<evidence type="ECO:0000259" key="2">
    <source>
        <dbReference type="Pfam" id="PF05713"/>
    </source>
</evidence>
<comment type="caution">
    <text evidence="3">The sequence shown here is derived from an EMBL/GenBank/DDBJ whole genome shotgun (WGS) entry which is preliminary data.</text>
</comment>
<dbReference type="InterPro" id="IPR008687">
    <property type="entry name" value="MobC"/>
</dbReference>
<proteinExistence type="predicted"/>
<dbReference type="Pfam" id="PF05713">
    <property type="entry name" value="MobC"/>
    <property type="match status" value="1"/>
</dbReference>
<feature type="region of interest" description="Disordered" evidence="1">
    <location>
        <begin position="1"/>
        <end position="28"/>
    </location>
</feature>
<organism evidence="3 4">
    <name type="scientific">Bifidobacterium pseudocatenulatum</name>
    <dbReference type="NCBI Taxonomy" id="28026"/>
    <lineage>
        <taxon>Bacteria</taxon>
        <taxon>Bacillati</taxon>
        <taxon>Actinomycetota</taxon>
        <taxon>Actinomycetes</taxon>
        <taxon>Bifidobacteriales</taxon>
        <taxon>Bifidobacteriaceae</taxon>
        <taxon>Bifidobacterium</taxon>
    </lineage>
</organism>
<feature type="domain" description="Bacterial mobilisation" evidence="2">
    <location>
        <begin position="41"/>
        <end position="66"/>
    </location>
</feature>
<evidence type="ECO:0000256" key="1">
    <source>
        <dbReference type="SAM" id="MobiDB-lite"/>
    </source>
</evidence>
<gene>
    <name evidence="3" type="ORF">BPS1E_1846</name>
</gene>
<accession>A0A267WJ67</accession>
<evidence type="ECO:0000313" key="4">
    <source>
        <dbReference type="Proteomes" id="UP000216789"/>
    </source>
</evidence>
<sequence>MRRARPDTPRDHRPRRRHAPYASLCQPSPPTVAAIRDIGAQVRRIGVNVNQIAHNVNREMHASERDEATAARTVRQRRKLIGRPAVIITQADRK</sequence>
<evidence type="ECO:0000313" key="3">
    <source>
        <dbReference type="EMBL" id="PAC72659.1"/>
    </source>
</evidence>
<dbReference type="EMBL" id="MNLB01000020">
    <property type="protein sequence ID" value="PAC72659.1"/>
    <property type="molecule type" value="Genomic_DNA"/>
</dbReference>
<dbReference type="AlphaFoldDB" id="A0A267WJ67"/>
<dbReference type="Proteomes" id="UP000216789">
    <property type="component" value="Unassembled WGS sequence"/>
</dbReference>
<protein>
    <submittedName>
        <fullName evidence="3">Mobilization protein</fullName>
    </submittedName>
</protein>